<evidence type="ECO:0000313" key="1">
    <source>
        <dbReference type="EMBL" id="UVC54198.1"/>
    </source>
</evidence>
<dbReference type="Proteomes" id="UP000244803">
    <property type="component" value="Chromosome 1"/>
</dbReference>
<evidence type="ECO:0008006" key="3">
    <source>
        <dbReference type="Google" id="ProtNLM"/>
    </source>
</evidence>
<proteinExistence type="predicted"/>
<reference evidence="1" key="1">
    <citation type="submission" date="2022-07" db="EMBL/GenBank/DDBJ databases">
        <title>Evaluation of T. orientalis genome assembly methods using nanopore sequencing and analysis of variation between genomes.</title>
        <authorList>
            <person name="Yam J."/>
            <person name="Micallef M.L."/>
            <person name="Liu M."/>
            <person name="Djordjevic S.P."/>
            <person name="Bogema D.R."/>
            <person name="Jenkins C."/>
        </authorList>
    </citation>
    <scope>NUCLEOTIDE SEQUENCE</scope>
    <source>
        <strain evidence="1">Fish Creek</strain>
    </source>
</reference>
<evidence type="ECO:0000313" key="2">
    <source>
        <dbReference type="Proteomes" id="UP000244803"/>
    </source>
</evidence>
<organism evidence="1 2">
    <name type="scientific">Theileria orientalis</name>
    <dbReference type="NCBI Taxonomy" id="68886"/>
    <lineage>
        <taxon>Eukaryota</taxon>
        <taxon>Sar</taxon>
        <taxon>Alveolata</taxon>
        <taxon>Apicomplexa</taxon>
        <taxon>Aconoidasida</taxon>
        <taxon>Piroplasmida</taxon>
        <taxon>Theileriidae</taxon>
        <taxon>Theileria</taxon>
    </lineage>
</organism>
<dbReference type="EMBL" id="CP056065">
    <property type="protein sequence ID" value="UVC54198.1"/>
    <property type="molecule type" value="Genomic_DNA"/>
</dbReference>
<dbReference type="AlphaFoldDB" id="A0A976XIF6"/>
<protein>
    <recommendedName>
        <fullName evidence="3">Mcm6 C-terminal winged-helix domain-containing protein</fullName>
    </recommendedName>
</protein>
<sequence length="117" mass="13861">MSTLELHKNLVVEYNAYVHFAYYVGKYLIQKCEGECCNEKTVISWYLQNPGKFVNDNSYSYDKLRLIYEKLVDNLIDDECVLVVSEESGSRVIKRHPEFFVWAWKSLAKLHHHKLNN</sequence>
<name>A0A976XIF6_THEOR</name>
<gene>
    <name evidence="1" type="ORF">MACJ_003534</name>
</gene>
<accession>A0A976XIF6</accession>